<feature type="transmembrane region" description="Helical" evidence="1">
    <location>
        <begin position="97"/>
        <end position="118"/>
    </location>
</feature>
<protein>
    <submittedName>
        <fullName evidence="2">YkgB family protein</fullName>
    </submittedName>
</protein>
<evidence type="ECO:0000313" key="2">
    <source>
        <dbReference type="EMBL" id="MCA6065561.1"/>
    </source>
</evidence>
<dbReference type="InterPro" id="IPR007339">
    <property type="entry name" value="RclC-like"/>
</dbReference>
<name>A0ABS7ZUY7_9FLAO</name>
<dbReference type="RefSeq" id="WP_225685417.1">
    <property type="nucleotide sequence ID" value="NZ_JAERSE020000001.1"/>
</dbReference>
<evidence type="ECO:0000256" key="1">
    <source>
        <dbReference type="SAM" id="Phobius"/>
    </source>
</evidence>
<keyword evidence="1" id="KW-0472">Membrane</keyword>
<dbReference type="InterPro" id="IPR016865">
    <property type="entry name" value="RclC"/>
</dbReference>
<dbReference type="PIRSF" id="PIRSF028065">
    <property type="entry name" value="UCP028065"/>
    <property type="match status" value="1"/>
</dbReference>
<proteinExistence type="predicted"/>
<keyword evidence="3" id="KW-1185">Reference proteome</keyword>
<accession>A0ABS7ZUY7</accession>
<organism evidence="2 3">
    <name type="scientific">Chryseobacterium tagetis</name>
    <dbReference type="NCBI Taxonomy" id="2801334"/>
    <lineage>
        <taxon>Bacteria</taxon>
        <taxon>Pseudomonadati</taxon>
        <taxon>Bacteroidota</taxon>
        <taxon>Flavobacteriia</taxon>
        <taxon>Flavobacteriales</taxon>
        <taxon>Weeksellaceae</taxon>
        <taxon>Chryseobacterium group</taxon>
        <taxon>Chryseobacterium</taxon>
    </lineage>
</organism>
<keyword evidence="1" id="KW-0812">Transmembrane</keyword>
<comment type="caution">
    <text evidence="2">The sequence shown here is derived from an EMBL/GenBank/DDBJ whole genome shotgun (WGS) entry which is preliminary data.</text>
</comment>
<feature type="transmembrane region" description="Helical" evidence="1">
    <location>
        <begin position="124"/>
        <end position="145"/>
    </location>
</feature>
<dbReference type="Proteomes" id="UP000618240">
    <property type="component" value="Unassembled WGS sequence"/>
</dbReference>
<reference evidence="2 3" key="1">
    <citation type="submission" date="2021-09" db="EMBL/GenBank/DDBJ databases">
        <title>Genome sequencing and assembly of Chryseobacterium sp. RG1.</title>
        <authorList>
            <person name="Chhetri G."/>
        </authorList>
    </citation>
    <scope>NUCLEOTIDE SEQUENCE [LARGE SCALE GENOMIC DNA]</scope>
    <source>
        <strain evidence="2 3">RG1</strain>
    </source>
</reference>
<feature type="transmembrane region" description="Helical" evidence="1">
    <location>
        <begin position="58"/>
        <end position="85"/>
    </location>
</feature>
<keyword evidence="1" id="KW-1133">Transmembrane helix</keyword>
<gene>
    <name evidence="2" type="ORF">JI747_000135</name>
</gene>
<dbReference type="Pfam" id="PF04224">
    <property type="entry name" value="DUF417"/>
    <property type="match status" value="1"/>
</dbReference>
<dbReference type="PANTHER" id="PTHR40106:SF1">
    <property type="entry name" value="INNER MEMBRANE PROTEIN RCLC"/>
    <property type="match status" value="1"/>
</dbReference>
<dbReference type="PANTHER" id="PTHR40106">
    <property type="entry name" value="INNER MEMBRANE PROTEIN RCLC"/>
    <property type="match status" value="1"/>
</dbReference>
<sequence length="149" mass="16683">MNGTLLEINKENRTGRIGYYISIFGAALILLWIGIFKFTPTEAEGIQHLVKNHFLTFFVYDIVSVQTVSNAIGAIEIIIALLLIFSVKFASLRKYAAIGMVVTFLTTLSYLLTTPGIWKTVDGIPVTDFFILKDLMLLGFSLMILNEKK</sequence>
<evidence type="ECO:0000313" key="3">
    <source>
        <dbReference type="Proteomes" id="UP000618240"/>
    </source>
</evidence>
<feature type="transmembrane region" description="Helical" evidence="1">
    <location>
        <begin position="17"/>
        <end position="38"/>
    </location>
</feature>
<dbReference type="EMBL" id="JAERSE020000001">
    <property type="protein sequence ID" value="MCA6065561.1"/>
    <property type="molecule type" value="Genomic_DNA"/>
</dbReference>